<name>A0A1L9SP77_9EURO</name>
<dbReference type="AlphaFoldDB" id="A0A1L9SP77"/>
<dbReference type="EMBL" id="KV878338">
    <property type="protein sequence ID" value="OJJ48827.1"/>
    <property type="molecule type" value="Genomic_DNA"/>
</dbReference>
<proteinExistence type="predicted"/>
<dbReference type="GeneID" id="34616869"/>
<keyword evidence="3" id="KW-1185">Reference proteome</keyword>
<evidence type="ECO:0000313" key="2">
    <source>
        <dbReference type="EMBL" id="OJJ48827.1"/>
    </source>
</evidence>
<reference evidence="3" key="1">
    <citation type="journal article" date="2017" name="Genome Biol.">
        <title>Comparative genomics reveals high biological diversity and specific adaptations in the industrially and medically important fungal genus Aspergillus.</title>
        <authorList>
            <person name="de Vries R.P."/>
            <person name="Riley R."/>
            <person name="Wiebenga A."/>
            <person name="Aguilar-Osorio G."/>
            <person name="Amillis S."/>
            <person name="Uchima C.A."/>
            <person name="Anderluh G."/>
            <person name="Asadollahi M."/>
            <person name="Askin M."/>
            <person name="Barry K."/>
            <person name="Battaglia E."/>
            <person name="Bayram O."/>
            <person name="Benocci T."/>
            <person name="Braus-Stromeyer S.A."/>
            <person name="Caldana C."/>
            <person name="Canovas D."/>
            <person name="Cerqueira G.C."/>
            <person name="Chen F."/>
            <person name="Chen W."/>
            <person name="Choi C."/>
            <person name="Clum A."/>
            <person name="Dos Santos R.A."/>
            <person name="Damasio A.R."/>
            <person name="Diallinas G."/>
            <person name="Emri T."/>
            <person name="Fekete E."/>
            <person name="Flipphi M."/>
            <person name="Freyberg S."/>
            <person name="Gallo A."/>
            <person name="Gournas C."/>
            <person name="Habgood R."/>
            <person name="Hainaut M."/>
            <person name="Harispe M.L."/>
            <person name="Henrissat B."/>
            <person name="Hilden K.S."/>
            <person name="Hope R."/>
            <person name="Hossain A."/>
            <person name="Karabika E."/>
            <person name="Karaffa L."/>
            <person name="Karanyi Z."/>
            <person name="Krasevec N."/>
            <person name="Kuo A."/>
            <person name="Kusch H."/>
            <person name="LaButti K."/>
            <person name="Lagendijk E.L."/>
            <person name="Lapidus A."/>
            <person name="Levasseur A."/>
            <person name="Lindquist E."/>
            <person name="Lipzen A."/>
            <person name="Logrieco A.F."/>
            <person name="MacCabe A."/>
            <person name="Maekelae M.R."/>
            <person name="Malavazi I."/>
            <person name="Melin P."/>
            <person name="Meyer V."/>
            <person name="Mielnichuk N."/>
            <person name="Miskei M."/>
            <person name="Molnar A.P."/>
            <person name="Mule G."/>
            <person name="Ngan C.Y."/>
            <person name="Orejas M."/>
            <person name="Orosz E."/>
            <person name="Ouedraogo J.P."/>
            <person name="Overkamp K.M."/>
            <person name="Park H.-S."/>
            <person name="Perrone G."/>
            <person name="Piumi F."/>
            <person name="Punt P.J."/>
            <person name="Ram A.F."/>
            <person name="Ramon A."/>
            <person name="Rauscher S."/>
            <person name="Record E."/>
            <person name="Riano-Pachon D.M."/>
            <person name="Robert V."/>
            <person name="Roehrig J."/>
            <person name="Ruller R."/>
            <person name="Salamov A."/>
            <person name="Salih N.S."/>
            <person name="Samson R.A."/>
            <person name="Sandor E."/>
            <person name="Sanguinetti M."/>
            <person name="Schuetze T."/>
            <person name="Sepcic K."/>
            <person name="Shelest E."/>
            <person name="Sherlock G."/>
            <person name="Sophianopoulou V."/>
            <person name="Squina F.M."/>
            <person name="Sun H."/>
            <person name="Susca A."/>
            <person name="Todd R.B."/>
            <person name="Tsang A."/>
            <person name="Unkles S.E."/>
            <person name="van de Wiele N."/>
            <person name="van Rossen-Uffink D."/>
            <person name="Oliveira J.V."/>
            <person name="Vesth T.C."/>
            <person name="Visser J."/>
            <person name="Yu J.-H."/>
            <person name="Zhou M."/>
            <person name="Andersen M.R."/>
            <person name="Archer D.B."/>
            <person name="Baker S.E."/>
            <person name="Benoit I."/>
            <person name="Brakhage A.A."/>
            <person name="Braus G.H."/>
            <person name="Fischer R."/>
            <person name="Frisvad J.C."/>
            <person name="Goldman G.H."/>
            <person name="Houbraken J."/>
            <person name="Oakley B."/>
            <person name="Pocsi I."/>
            <person name="Scazzocchio C."/>
            <person name="Seiboth B."/>
            <person name="vanKuyk P.A."/>
            <person name="Wortman J."/>
            <person name="Dyer P.S."/>
            <person name="Grigoriev I.V."/>
        </authorList>
    </citation>
    <scope>NUCLEOTIDE SEQUENCE [LARGE SCALE GENOMIC DNA]</scope>
    <source>
        <strain evidence="3">CBS 506.65</strain>
    </source>
</reference>
<sequence length="562" mass="63617">MSGNYDYPPASRRSSRSNNNAARLQHLRALLTSERNLDNHSTARAWETLNRELEEHRADRDRSTFEQARAVVDRRLRQLQTDLGNSDHRPRRLASGQEYTRHPPVTVNLASMNQDTTSSDSTISNTRPSRRRPMRTGERAQNSQQFPLQGRVRDSGLNHLLDQPIPRLESSTVLPPSMESDRDLNRWRAKRRKLESDDSREGLRSFNYGQYGQVVSGPLKMEIVSCDGGTYEHDGERSWPENVLRNDSAVYCTKSDRCNLVLRHRGEAPFCLRKLIIKAPKTGFDAPIQEGMIFVSMSSDELLARTAQYQIQYSATARSRRRNRRTNISPSQEYMSGFRPPLQSLERTILAGPGLHSDSENDSPAVSGLHTSDTSGQIADFQVTTEYDNHSDAGENDTLEDAEDDNHSIAQLDRIQLEQLEDDLLCPESDESTSEDDEARAERNHQRFTLGRRLIAAGHLDSLIDIDPIPRRRQIPSLIEPLSSVGQPVEMSMDSTEVLKPHARFFIKREKSMVSIKFDPPPSGRFILIKLWSPHSGGNIDIQSIIAHGFAGPRFFPATSVR</sequence>
<feature type="region of interest" description="Disordered" evidence="1">
    <location>
        <begin position="79"/>
        <end position="184"/>
    </location>
</feature>
<feature type="region of interest" description="Disordered" evidence="1">
    <location>
        <begin position="352"/>
        <end position="375"/>
    </location>
</feature>
<feature type="region of interest" description="Disordered" evidence="1">
    <location>
        <begin position="316"/>
        <end position="340"/>
    </location>
</feature>
<dbReference type="OrthoDB" id="2351940at2759"/>
<dbReference type="VEuPathDB" id="FungiDB:ASPZODRAFT_90735"/>
<feature type="compositionally biased region" description="Low complexity" evidence="1">
    <location>
        <begin position="115"/>
        <end position="126"/>
    </location>
</feature>
<protein>
    <submittedName>
        <fullName evidence="2">Uncharacterized protein</fullName>
    </submittedName>
</protein>
<accession>A0A1L9SP77</accession>
<dbReference type="RefSeq" id="XP_022583337.1">
    <property type="nucleotide sequence ID" value="XM_022730405.1"/>
</dbReference>
<organism evidence="2 3">
    <name type="scientific">Penicilliopsis zonata CBS 506.65</name>
    <dbReference type="NCBI Taxonomy" id="1073090"/>
    <lineage>
        <taxon>Eukaryota</taxon>
        <taxon>Fungi</taxon>
        <taxon>Dikarya</taxon>
        <taxon>Ascomycota</taxon>
        <taxon>Pezizomycotina</taxon>
        <taxon>Eurotiomycetes</taxon>
        <taxon>Eurotiomycetidae</taxon>
        <taxon>Eurotiales</taxon>
        <taxon>Aspergillaceae</taxon>
        <taxon>Penicilliopsis</taxon>
    </lineage>
</organism>
<evidence type="ECO:0000313" key="3">
    <source>
        <dbReference type="Proteomes" id="UP000184188"/>
    </source>
</evidence>
<dbReference type="Proteomes" id="UP000184188">
    <property type="component" value="Unassembled WGS sequence"/>
</dbReference>
<evidence type="ECO:0000256" key="1">
    <source>
        <dbReference type="SAM" id="MobiDB-lite"/>
    </source>
</evidence>
<dbReference type="STRING" id="1073090.A0A1L9SP77"/>
<gene>
    <name evidence="2" type="ORF">ASPZODRAFT_90735</name>
</gene>